<comment type="function">
    <text evidence="8">Catalyzes the deamination of adenosine to inosine at the wobble position 34 of tRNA(Arg2).</text>
</comment>
<evidence type="ECO:0000256" key="1">
    <source>
        <dbReference type="ARBA" id="ARBA00010669"/>
    </source>
</evidence>
<feature type="binding site" evidence="8">
    <location>
        <position position="104"/>
    </location>
    <ligand>
        <name>Zn(2+)</name>
        <dbReference type="ChEBI" id="CHEBI:29105"/>
        <note>catalytic</note>
    </ligand>
</feature>
<evidence type="ECO:0000256" key="5">
    <source>
        <dbReference type="ARBA" id="ARBA00022801"/>
    </source>
</evidence>
<dbReference type="FunFam" id="3.40.140.10:FF:000005">
    <property type="entry name" value="tRNA-specific adenosine deaminase"/>
    <property type="match status" value="1"/>
</dbReference>
<dbReference type="GO" id="GO:0052717">
    <property type="term" value="F:tRNA-specific adenosine-34 deaminase activity"/>
    <property type="evidence" value="ECO:0007669"/>
    <property type="project" value="UniProtKB-UniRule"/>
</dbReference>
<evidence type="ECO:0000256" key="7">
    <source>
        <dbReference type="ARBA" id="ARBA00048045"/>
    </source>
</evidence>
<dbReference type="Proteomes" id="UP001151081">
    <property type="component" value="Unassembled WGS sequence"/>
</dbReference>
<evidence type="ECO:0000256" key="2">
    <source>
        <dbReference type="ARBA" id="ARBA00011738"/>
    </source>
</evidence>
<dbReference type="InterPro" id="IPR016193">
    <property type="entry name" value="Cytidine_deaminase-like"/>
</dbReference>
<dbReference type="InterPro" id="IPR002125">
    <property type="entry name" value="CMP_dCMP_dom"/>
</dbReference>
<feature type="domain" description="CMP/dCMP-type deaminase" evidence="9">
    <location>
        <begin position="22"/>
        <end position="148"/>
    </location>
</feature>
<dbReference type="InterPro" id="IPR058535">
    <property type="entry name" value="MafB19-deam"/>
</dbReference>
<dbReference type="GO" id="GO:0002100">
    <property type="term" value="P:tRNA wobble adenosine to inosine editing"/>
    <property type="evidence" value="ECO:0007669"/>
    <property type="project" value="UniProtKB-UniRule"/>
</dbReference>
<protein>
    <recommendedName>
        <fullName evidence="8">tRNA-specific adenosine deaminase</fullName>
        <ecNumber evidence="8">3.5.4.33</ecNumber>
    </recommendedName>
</protein>
<evidence type="ECO:0000256" key="6">
    <source>
        <dbReference type="ARBA" id="ARBA00022833"/>
    </source>
</evidence>
<evidence type="ECO:0000256" key="4">
    <source>
        <dbReference type="ARBA" id="ARBA00022723"/>
    </source>
</evidence>
<keyword evidence="5 8" id="KW-0378">Hydrolase</keyword>
<accession>A0A9X4AU26</accession>
<dbReference type="PANTHER" id="PTHR11079">
    <property type="entry name" value="CYTOSINE DEAMINASE FAMILY MEMBER"/>
    <property type="match status" value="1"/>
</dbReference>
<proteinExistence type="inferred from homology"/>
<reference evidence="10 11" key="1">
    <citation type="submission" date="2021-04" db="EMBL/GenBank/DDBJ databases">
        <title>Genome analysis of Polyangium sp.</title>
        <authorList>
            <person name="Li Y."/>
            <person name="Wang J."/>
        </authorList>
    </citation>
    <scope>NUCLEOTIDE SEQUENCE [LARGE SCALE GENOMIC DNA]</scope>
    <source>
        <strain evidence="10 11">SDU14</strain>
    </source>
</reference>
<evidence type="ECO:0000256" key="3">
    <source>
        <dbReference type="ARBA" id="ARBA00022694"/>
    </source>
</evidence>
<keyword evidence="11" id="KW-1185">Reference proteome</keyword>
<comment type="subunit">
    <text evidence="2 8">Homodimer.</text>
</comment>
<comment type="similarity">
    <text evidence="1">Belongs to the cytidine and deoxycytidylate deaminase family. ADAT2 subfamily.</text>
</comment>
<gene>
    <name evidence="8 10" type="primary">tadA</name>
    <name evidence="10" type="ORF">KEG57_19915</name>
</gene>
<organism evidence="10 11">
    <name type="scientific">Polyangium jinanense</name>
    <dbReference type="NCBI Taxonomy" id="2829994"/>
    <lineage>
        <taxon>Bacteria</taxon>
        <taxon>Pseudomonadati</taxon>
        <taxon>Myxococcota</taxon>
        <taxon>Polyangia</taxon>
        <taxon>Polyangiales</taxon>
        <taxon>Polyangiaceae</taxon>
        <taxon>Polyangium</taxon>
    </lineage>
</organism>
<keyword evidence="6 8" id="KW-0862">Zinc</keyword>
<dbReference type="GO" id="GO:0008270">
    <property type="term" value="F:zinc ion binding"/>
    <property type="evidence" value="ECO:0007669"/>
    <property type="project" value="UniProtKB-UniRule"/>
</dbReference>
<dbReference type="SUPFAM" id="SSF53927">
    <property type="entry name" value="Cytidine deaminase-like"/>
    <property type="match status" value="1"/>
</dbReference>
<dbReference type="Gene3D" id="3.40.140.10">
    <property type="entry name" value="Cytidine Deaminase, domain 2"/>
    <property type="match status" value="1"/>
</dbReference>
<dbReference type="HAMAP" id="MF_00972">
    <property type="entry name" value="tRNA_aden_deaminase"/>
    <property type="match status" value="1"/>
</dbReference>
<dbReference type="AlphaFoldDB" id="A0A9X4AU26"/>
<keyword evidence="4 8" id="KW-0479">Metal-binding</keyword>
<dbReference type="Pfam" id="PF14437">
    <property type="entry name" value="MafB19-deam"/>
    <property type="match status" value="1"/>
</dbReference>
<sequence length="178" mass="18862">MTSSENPTALAAFATVDEQALARDAAFMRAAIEEAVAAANSGDVPVGAVLVDAAGTIVGRGRNRRELLQDPTAHAEVEALRDAARQRGAWRLAGLTVYVTLEPCPMCAGALVNARVSRLVYGCTDPKAGAVDTLFTIGRDLRLNHRYEVTGGVLADECAGLLRAFFAPRRKEKADPGR</sequence>
<evidence type="ECO:0000313" key="11">
    <source>
        <dbReference type="Proteomes" id="UP001151081"/>
    </source>
</evidence>
<feature type="binding site" evidence="8">
    <location>
        <position position="74"/>
    </location>
    <ligand>
        <name>Zn(2+)</name>
        <dbReference type="ChEBI" id="CHEBI:29105"/>
        <note>catalytic</note>
    </ligand>
</feature>
<dbReference type="InterPro" id="IPR016192">
    <property type="entry name" value="APOBEC/CMP_deaminase_Zn-bd"/>
</dbReference>
<evidence type="ECO:0000256" key="8">
    <source>
        <dbReference type="HAMAP-Rule" id="MF_00972"/>
    </source>
</evidence>
<dbReference type="PANTHER" id="PTHR11079:SF202">
    <property type="entry name" value="TRNA-SPECIFIC ADENOSINE DEAMINASE"/>
    <property type="match status" value="1"/>
</dbReference>
<name>A0A9X4AU26_9BACT</name>
<dbReference type="CDD" id="cd01285">
    <property type="entry name" value="nucleoside_deaminase"/>
    <property type="match status" value="1"/>
</dbReference>
<evidence type="ECO:0000313" key="10">
    <source>
        <dbReference type="EMBL" id="MDC3982792.1"/>
    </source>
</evidence>
<comment type="caution">
    <text evidence="10">The sequence shown here is derived from an EMBL/GenBank/DDBJ whole genome shotgun (WGS) entry which is preliminary data.</text>
</comment>
<dbReference type="RefSeq" id="WP_272422661.1">
    <property type="nucleotide sequence ID" value="NZ_JAGTJJ010000009.1"/>
</dbReference>
<dbReference type="PROSITE" id="PS51747">
    <property type="entry name" value="CYT_DCMP_DEAMINASES_2"/>
    <property type="match status" value="1"/>
</dbReference>
<dbReference type="InterPro" id="IPR028883">
    <property type="entry name" value="tRNA_aden_deaminase"/>
</dbReference>
<evidence type="ECO:0000259" key="9">
    <source>
        <dbReference type="PROSITE" id="PS51747"/>
    </source>
</evidence>
<keyword evidence="3 8" id="KW-0819">tRNA processing</keyword>
<dbReference type="EMBL" id="JAGTJJ010000009">
    <property type="protein sequence ID" value="MDC3982792.1"/>
    <property type="molecule type" value="Genomic_DNA"/>
</dbReference>
<dbReference type="PROSITE" id="PS00903">
    <property type="entry name" value="CYT_DCMP_DEAMINASES_1"/>
    <property type="match status" value="1"/>
</dbReference>
<comment type="cofactor">
    <cofactor evidence="8">
        <name>Zn(2+)</name>
        <dbReference type="ChEBI" id="CHEBI:29105"/>
    </cofactor>
    <text evidence="8">Binds 1 zinc ion per subunit.</text>
</comment>
<dbReference type="EC" id="3.5.4.33" evidence="8"/>
<dbReference type="NCBIfam" id="NF008113">
    <property type="entry name" value="PRK10860.1"/>
    <property type="match status" value="1"/>
</dbReference>
<comment type="catalytic activity">
    <reaction evidence="7 8">
        <text>adenosine(34) in tRNA + H2O + H(+) = inosine(34) in tRNA + NH4(+)</text>
        <dbReference type="Rhea" id="RHEA:43168"/>
        <dbReference type="Rhea" id="RHEA-COMP:10373"/>
        <dbReference type="Rhea" id="RHEA-COMP:10374"/>
        <dbReference type="ChEBI" id="CHEBI:15377"/>
        <dbReference type="ChEBI" id="CHEBI:15378"/>
        <dbReference type="ChEBI" id="CHEBI:28938"/>
        <dbReference type="ChEBI" id="CHEBI:74411"/>
        <dbReference type="ChEBI" id="CHEBI:82852"/>
        <dbReference type="EC" id="3.5.4.33"/>
    </reaction>
</comment>
<feature type="binding site" evidence="8">
    <location>
        <position position="107"/>
    </location>
    <ligand>
        <name>Zn(2+)</name>
        <dbReference type="ChEBI" id="CHEBI:29105"/>
        <note>catalytic</note>
    </ligand>
</feature>
<feature type="active site" description="Proton donor" evidence="8">
    <location>
        <position position="76"/>
    </location>
</feature>